<evidence type="ECO:0000259" key="13">
    <source>
        <dbReference type="Pfam" id="PF14703"/>
    </source>
</evidence>
<keyword evidence="7" id="KW-0406">Ion transport</keyword>
<dbReference type="PANTHER" id="PTHR13018">
    <property type="entry name" value="PROBABLE MEMBRANE PROTEIN DUF221-RELATED"/>
    <property type="match status" value="1"/>
</dbReference>
<evidence type="ECO:0000256" key="1">
    <source>
        <dbReference type="ARBA" id="ARBA00004141"/>
    </source>
</evidence>
<evidence type="ECO:0000256" key="10">
    <source>
        <dbReference type="SAM" id="Phobius"/>
    </source>
</evidence>
<dbReference type="InterPro" id="IPR003864">
    <property type="entry name" value="CSC1/OSCA1-like_7TM"/>
</dbReference>
<dbReference type="InterPro" id="IPR032880">
    <property type="entry name" value="CSC1/OSCA1-like_N"/>
</dbReference>
<keyword evidence="15" id="KW-1185">Reference proteome</keyword>
<dbReference type="PANTHER" id="PTHR13018:SF117">
    <property type="entry name" value="CSC1-LIKE PROTEIN RXW8"/>
    <property type="match status" value="1"/>
</dbReference>
<feature type="domain" description="CSC1/OSCA1-like 7TM region" evidence="11">
    <location>
        <begin position="350"/>
        <end position="616"/>
    </location>
</feature>
<dbReference type="GO" id="GO:0005227">
    <property type="term" value="F:calcium-activated cation channel activity"/>
    <property type="evidence" value="ECO:0007669"/>
    <property type="project" value="InterPro"/>
</dbReference>
<dbReference type="AlphaFoldDB" id="A0A7J9AA57"/>
<accession>A0A7J9AA57</accession>
<gene>
    <name evidence="14" type="ORF">Golax_008357</name>
</gene>
<organism evidence="14 15">
    <name type="scientific">Gossypium laxum</name>
    <dbReference type="NCBI Taxonomy" id="34288"/>
    <lineage>
        <taxon>Eukaryota</taxon>
        <taxon>Viridiplantae</taxon>
        <taxon>Streptophyta</taxon>
        <taxon>Embryophyta</taxon>
        <taxon>Tracheophyta</taxon>
        <taxon>Spermatophyta</taxon>
        <taxon>Magnoliopsida</taxon>
        <taxon>eudicotyledons</taxon>
        <taxon>Gunneridae</taxon>
        <taxon>Pentapetalae</taxon>
        <taxon>rosids</taxon>
        <taxon>malvids</taxon>
        <taxon>Malvales</taxon>
        <taxon>Malvaceae</taxon>
        <taxon>Malvoideae</taxon>
        <taxon>Gossypium</taxon>
    </lineage>
</organism>
<evidence type="ECO:0008006" key="16">
    <source>
        <dbReference type="Google" id="ProtNLM"/>
    </source>
</evidence>
<name>A0A7J9AA57_9ROSI</name>
<dbReference type="GO" id="GO:0005886">
    <property type="term" value="C:plasma membrane"/>
    <property type="evidence" value="ECO:0007669"/>
    <property type="project" value="TreeGrafter"/>
</dbReference>
<protein>
    <recommendedName>
        <fullName evidence="16">CSC1-like protein RXW8</fullName>
    </recommendedName>
</protein>
<dbReference type="EMBL" id="JABEZV010000009">
    <property type="protein sequence ID" value="MBA0720752.1"/>
    <property type="molecule type" value="Genomic_DNA"/>
</dbReference>
<evidence type="ECO:0000256" key="9">
    <source>
        <dbReference type="ARBA" id="ARBA00023303"/>
    </source>
</evidence>
<feature type="transmembrane region" description="Helical" evidence="10">
    <location>
        <begin position="498"/>
        <end position="517"/>
    </location>
</feature>
<feature type="transmembrane region" description="Helical" evidence="10">
    <location>
        <begin position="444"/>
        <end position="463"/>
    </location>
</feature>
<evidence type="ECO:0000259" key="11">
    <source>
        <dbReference type="Pfam" id="PF02714"/>
    </source>
</evidence>
<feature type="domain" description="CSC1/OSCA1-like cytosolic" evidence="13">
    <location>
        <begin position="186"/>
        <end position="339"/>
    </location>
</feature>
<feature type="domain" description="CSC1/OSCA1-like N-terminal transmembrane" evidence="12">
    <location>
        <begin position="6"/>
        <end position="163"/>
    </location>
</feature>
<dbReference type="Proteomes" id="UP000593574">
    <property type="component" value="Unassembled WGS sequence"/>
</dbReference>
<feature type="transmembrane region" description="Helical" evidence="10">
    <location>
        <begin position="544"/>
        <end position="562"/>
    </location>
</feature>
<evidence type="ECO:0000256" key="3">
    <source>
        <dbReference type="ARBA" id="ARBA00022448"/>
    </source>
</evidence>
<keyword evidence="5" id="KW-0106">Calcium</keyword>
<keyword evidence="8 10" id="KW-0472">Membrane</keyword>
<feature type="transmembrane region" description="Helical" evidence="10">
    <location>
        <begin position="597"/>
        <end position="618"/>
    </location>
</feature>
<keyword evidence="4 10" id="KW-0812">Transmembrane</keyword>
<evidence type="ECO:0000256" key="8">
    <source>
        <dbReference type="ARBA" id="ARBA00023136"/>
    </source>
</evidence>
<evidence type="ECO:0000256" key="5">
    <source>
        <dbReference type="ARBA" id="ARBA00022837"/>
    </source>
</evidence>
<comment type="similarity">
    <text evidence="2">Belongs to the CSC1 (TC 1.A.17) family.</text>
</comment>
<dbReference type="InterPro" id="IPR027815">
    <property type="entry name" value="CSC1/OSCA1-like_cyt"/>
</dbReference>
<evidence type="ECO:0000256" key="7">
    <source>
        <dbReference type="ARBA" id="ARBA00023065"/>
    </source>
</evidence>
<dbReference type="Pfam" id="PF14703">
    <property type="entry name" value="PHM7_cyt"/>
    <property type="match status" value="1"/>
</dbReference>
<evidence type="ECO:0000259" key="12">
    <source>
        <dbReference type="Pfam" id="PF13967"/>
    </source>
</evidence>
<dbReference type="Pfam" id="PF02714">
    <property type="entry name" value="RSN1_7TM"/>
    <property type="match status" value="1"/>
</dbReference>
<feature type="transmembrane region" description="Helical" evidence="10">
    <location>
        <begin position="6"/>
        <end position="27"/>
    </location>
</feature>
<dbReference type="InterPro" id="IPR045122">
    <property type="entry name" value="Csc1-like"/>
</dbReference>
<feature type="transmembrane region" description="Helical" evidence="10">
    <location>
        <begin position="404"/>
        <end position="424"/>
    </location>
</feature>
<evidence type="ECO:0000256" key="4">
    <source>
        <dbReference type="ARBA" id="ARBA00022692"/>
    </source>
</evidence>
<keyword evidence="9" id="KW-0407">Ion channel</keyword>
<sequence length="775" mass="88829">MDVADLLTSAGINISVCVVAFSLYSVLRKQPSNACVYFTRRYISEPIRHDDPFSLHRFVPSAGWIMQAWRATDEEILEAGGIDAIVFMRIVVLSIRIFIIAAVICVFLVLPVNYYGKDMEHRNFRFESIDVFTIGNVEEGSKWLWAHCLALYIITCAVCVLLYLEYKSITKMRLAYITGSHPNPSHFTVLVRGIPWSQDHSYSKSVESFFSTYYPDTYVDHQMIYRPSTVHKLKKDAKKMYRILRPVETEYVQGDKPCYLCGGTAHTFKLLQNGEDSIRSQTSIDELHPTQIEKECPAAFVFFKNRYAAVVAAQVLQSSNPMLWVTQLAPEPHDVYWSNLGIPYKQVWVRKIVVLLLALAFVFVFLFPVTLVQGLTQPQVLVLWFPQIKEVLKLKFLNRLVTGYLPSVILILFLYTVPPIMMLLSRIEGNVSRSDRKRSACIKVLYFTIWNVFFVNVLSGSFINQMSIFSQIKELPMMLAKQVPTQATFFTTYVLSSGWASLAFELIQLFALICNILRRFILRSKKEPTNIALTFPHHTEIPRLLLFGLLGFTLSILAPIILPFLLVYFFLAFLVYRNQILHVYVTKYESAGQFWPIVHNATIFSLVLTQVIAVAVLAMKKSPMASGCTIPLIIISLLFNEYCRKRFSQVFKRNPAQVLIEMDRRDEQWGKEEGIYNRLRSEYCQLAYISRDLTISKDFSVAGPNRQSRTDHNSPQGAAENSLKQGMLVVSFWWFLHSIQETHIESVLSTFQELTILNYRNSGQSSIAVQKRGGT</sequence>
<evidence type="ECO:0000256" key="6">
    <source>
        <dbReference type="ARBA" id="ARBA00022989"/>
    </source>
</evidence>
<comment type="caution">
    <text evidence="14">The sequence shown here is derived from an EMBL/GenBank/DDBJ whole genome shotgun (WGS) entry which is preliminary data.</text>
</comment>
<evidence type="ECO:0000313" key="15">
    <source>
        <dbReference type="Proteomes" id="UP000593574"/>
    </source>
</evidence>
<proteinExistence type="inferred from homology"/>
<comment type="subcellular location">
    <subcellularLocation>
        <location evidence="1">Membrane</location>
        <topology evidence="1">Multi-pass membrane protein</topology>
    </subcellularLocation>
</comment>
<feature type="transmembrane region" description="Helical" evidence="10">
    <location>
        <begin position="352"/>
        <end position="375"/>
    </location>
</feature>
<keyword evidence="6 10" id="KW-1133">Transmembrane helix</keyword>
<evidence type="ECO:0000256" key="2">
    <source>
        <dbReference type="ARBA" id="ARBA00007779"/>
    </source>
</evidence>
<feature type="transmembrane region" description="Helical" evidence="10">
    <location>
        <begin position="97"/>
        <end position="116"/>
    </location>
</feature>
<reference evidence="14 15" key="1">
    <citation type="journal article" date="2019" name="Genome Biol. Evol.">
        <title>Insights into the evolution of the New World diploid cottons (Gossypium, subgenus Houzingenia) based on genome sequencing.</title>
        <authorList>
            <person name="Grover C.E."/>
            <person name="Arick M.A. 2nd"/>
            <person name="Thrash A."/>
            <person name="Conover J.L."/>
            <person name="Sanders W.S."/>
            <person name="Peterson D.G."/>
            <person name="Frelichowski J.E."/>
            <person name="Scheffler J.A."/>
            <person name="Scheffler B.E."/>
            <person name="Wendel J.F."/>
        </authorList>
    </citation>
    <scope>NUCLEOTIDE SEQUENCE [LARGE SCALE GENOMIC DNA]</scope>
    <source>
        <strain evidence="14">4</strain>
        <tissue evidence="14">Leaf</tissue>
    </source>
</reference>
<feature type="transmembrane region" description="Helical" evidence="10">
    <location>
        <begin position="143"/>
        <end position="164"/>
    </location>
</feature>
<dbReference type="Pfam" id="PF13967">
    <property type="entry name" value="RSN1_TM"/>
    <property type="match status" value="1"/>
</dbReference>
<evidence type="ECO:0000313" key="14">
    <source>
        <dbReference type="EMBL" id="MBA0720752.1"/>
    </source>
</evidence>
<keyword evidence="3" id="KW-0813">Transport</keyword>